<dbReference type="GO" id="GO:0003677">
    <property type="term" value="F:DNA binding"/>
    <property type="evidence" value="ECO:0007669"/>
    <property type="project" value="UniProtKB-KW"/>
</dbReference>
<dbReference type="SMART" id="SM00345">
    <property type="entry name" value="HTH_GNTR"/>
    <property type="match status" value="1"/>
</dbReference>
<dbReference type="SMART" id="SM00895">
    <property type="entry name" value="FCD"/>
    <property type="match status" value="1"/>
</dbReference>
<keyword evidence="1" id="KW-0805">Transcription regulation</keyword>
<dbReference type="PROSITE" id="PS50949">
    <property type="entry name" value="HTH_GNTR"/>
    <property type="match status" value="1"/>
</dbReference>
<dbReference type="Pfam" id="PF00392">
    <property type="entry name" value="GntR"/>
    <property type="match status" value="1"/>
</dbReference>
<dbReference type="InterPro" id="IPR011711">
    <property type="entry name" value="GntR_C"/>
</dbReference>
<organism evidence="5 6">
    <name type="scientific">Pusillibacter faecalis</name>
    <dbReference type="NCBI Taxonomy" id="2714358"/>
    <lineage>
        <taxon>Bacteria</taxon>
        <taxon>Bacillati</taxon>
        <taxon>Bacillota</taxon>
        <taxon>Clostridia</taxon>
        <taxon>Eubacteriales</taxon>
        <taxon>Oscillospiraceae</taxon>
        <taxon>Pusillibacter</taxon>
    </lineage>
</organism>
<dbReference type="SUPFAM" id="SSF48008">
    <property type="entry name" value="GntR ligand-binding domain-like"/>
    <property type="match status" value="1"/>
</dbReference>
<feature type="domain" description="HTH gntR-type" evidence="4">
    <location>
        <begin position="13"/>
        <end position="81"/>
    </location>
</feature>
<dbReference type="InterPro" id="IPR036388">
    <property type="entry name" value="WH-like_DNA-bd_sf"/>
</dbReference>
<evidence type="ECO:0000313" key="6">
    <source>
        <dbReference type="Proteomes" id="UP000679848"/>
    </source>
</evidence>
<dbReference type="RefSeq" id="WP_187030581.1">
    <property type="nucleotide sequence ID" value="NZ_AP023420.1"/>
</dbReference>
<dbReference type="InterPro" id="IPR036390">
    <property type="entry name" value="WH_DNA-bd_sf"/>
</dbReference>
<dbReference type="Pfam" id="PF07729">
    <property type="entry name" value="FCD"/>
    <property type="match status" value="1"/>
</dbReference>
<dbReference type="Gene3D" id="1.20.120.530">
    <property type="entry name" value="GntR ligand-binding domain-like"/>
    <property type="match status" value="1"/>
</dbReference>
<dbReference type="EMBL" id="AP023420">
    <property type="protein sequence ID" value="BCK85439.1"/>
    <property type="molecule type" value="Genomic_DNA"/>
</dbReference>
<keyword evidence="3" id="KW-0804">Transcription</keyword>
<keyword evidence="6" id="KW-1185">Reference proteome</keyword>
<dbReference type="SUPFAM" id="SSF46785">
    <property type="entry name" value="Winged helix' DNA-binding domain"/>
    <property type="match status" value="1"/>
</dbReference>
<dbReference type="InterPro" id="IPR008920">
    <property type="entry name" value="TF_FadR/GntR_C"/>
</dbReference>
<protein>
    <submittedName>
        <fullName evidence="5">GntR family transcriptional regulator</fullName>
    </submittedName>
</protein>
<dbReference type="InterPro" id="IPR000524">
    <property type="entry name" value="Tscrpt_reg_HTH_GntR"/>
</dbReference>
<name>A0A810QB01_9FIRM</name>
<dbReference type="KEGG" id="pfaa:MM59RIKEN_27580"/>
<dbReference type="GO" id="GO:0003700">
    <property type="term" value="F:DNA-binding transcription factor activity"/>
    <property type="evidence" value="ECO:0007669"/>
    <property type="project" value="InterPro"/>
</dbReference>
<dbReference type="Gene3D" id="1.10.10.10">
    <property type="entry name" value="Winged helix-like DNA-binding domain superfamily/Winged helix DNA-binding domain"/>
    <property type="match status" value="1"/>
</dbReference>
<dbReference type="PANTHER" id="PTHR43537">
    <property type="entry name" value="TRANSCRIPTIONAL REGULATOR, GNTR FAMILY"/>
    <property type="match status" value="1"/>
</dbReference>
<dbReference type="PRINTS" id="PR00035">
    <property type="entry name" value="HTHGNTR"/>
</dbReference>
<evidence type="ECO:0000256" key="2">
    <source>
        <dbReference type="ARBA" id="ARBA00023125"/>
    </source>
</evidence>
<proteinExistence type="predicted"/>
<dbReference type="AlphaFoldDB" id="A0A810QB01"/>
<dbReference type="CDD" id="cd07377">
    <property type="entry name" value="WHTH_GntR"/>
    <property type="match status" value="1"/>
</dbReference>
<evidence type="ECO:0000259" key="4">
    <source>
        <dbReference type="PROSITE" id="PS50949"/>
    </source>
</evidence>
<accession>A0A810QB01</accession>
<dbReference type="PANTHER" id="PTHR43537:SF43">
    <property type="entry name" value="GNTR-FAMILY TRANSCRIPTIONAL REGULATOR"/>
    <property type="match status" value="1"/>
</dbReference>
<gene>
    <name evidence="5" type="ORF">MM59RIKEN_27580</name>
</gene>
<evidence type="ECO:0000256" key="3">
    <source>
        <dbReference type="ARBA" id="ARBA00023163"/>
    </source>
</evidence>
<evidence type="ECO:0000256" key="1">
    <source>
        <dbReference type="ARBA" id="ARBA00023015"/>
    </source>
</evidence>
<keyword evidence="2" id="KW-0238">DNA-binding</keyword>
<dbReference type="Proteomes" id="UP000679848">
    <property type="component" value="Chromosome"/>
</dbReference>
<evidence type="ECO:0000313" key="5">
    <source>
        <dbReference type="EMBL" id="BCK85439.1"/>
    </source>
</evidence>
<reference evidence="5" key="1">
    <citation type="submission" date="2020-09" db="EMBL/GenBank/DDBJ databases">
        <title>New species isolated from human feces.</title>
        <authorList>
            <person name="Kitahara M."/>
            <person name="Shigeno Y."/>
            <person name="Shime M."/>
            <person name="Matsumoto Y."/>
            <person name="Nakamura S."/>
            <person name="Motooka D."/>
            <person name="Fukuoka S."/>
            <person name="Nishikawa H."/>
            <person name="Benno Y."/>
        </authorList>
    </citation>
    <scope>NUCLEOTIDE SEQUENCE</scope>
    <source>
        <strain evidence="5">MM59</strain>
    </source>
</reference>
<sequence length="239" mass="26843">MSGLDGFTATGRTGAVDQVIAYVRYAVKNGTYNVGDKLPNESELAATIGVGRSSLREGMRILATYGIVEIRQGDGTYIIDKTVERFLDFLGYIPSSNLQDFIDLRRVIEVGTITVACGKLTEKDFQDLENLNSRLDYQNGLDICVQADRDFHIKLMSIVRNPLILQIEKMIYQTRSELLYKLMCYPDVAQDAHTDHEKIIEALRGGQVYECVEAVMAHLNDVSQNIERLGINPAHQHEI</sequence>